<dbReference type="GO" id="GO:0012505">
    <property type="term" value="C:endomembrane system"/>
    <property type="evidence" value="ECO:0007669"/>
    <property type="project" value="TreeGrafter"/>
</dbReference>
<evidence type="ECO:0000256" key="3">
    <source>
        <dbReference type="SAM" id="Phobius"/>
    </source>
</evidence>
<name>A0AA39XS04_9PEZI</name>
<evidence type="ECO:0000256" key="1">
    <source>
        <dbReference type="ARBA" id="ARBA00038357"/>
    </source>
</evidence>
<dbReference type="InterPro" id="IPR036400">
    <property type="entry name" value="Cyt_B5-like_heme/steroid_sf"/>
</dbReference>
<dbReference type="AlphaFoldDB" id="A0AA39XS04"/>
<evidence type="ECO:0000259" key="4">
    <source>
        <dbReference type="SMART" id="SM01117"/>
    </source>
</evidence>
<evidence type="ECO:0000313" key="5">
    <source>
        <dbReference type="EMBL" id="KAK0639152.1"/>
    </source>
</evidence>
<gene>
    <name evidence="5" type="ORF">B0T16DRAFT_449934</name>
</gene>
<dbReference type="Proteomes" id="UP001174936">
    <property type="component" value="Unassembled WGS sequence"/>
</dbReference>
<dbReference type="Pfam" id="PF00173">
    <property type="entry name" value="Cyt-b5"/>
    <property type="match status" value="1"/>
</dbReference>
<dbReference type="SMART" id="SM01117">
    <property type="entry name" value="Cyt-b5"/>
    <property type="match status" value="1"/>
</dbReference>
<dbReference type="InterPro" id="IPR050577">
    <property type="entry name" value="MAPR/NEUFC/NENF-like"/>
</dbReference>
<evidence type="ECO:0000313" key="6">
    <source>
        <dbReference type="Proteomes" id="UP001174936"/>
    </source>
</evidence>
<dbReference type="FunFam" id="3.10.120.10:FF:000018">
    <property type="entry name" value="Heme/steroid binding domain protein, putative"/>
    <property type="match status" value="1"/>
</dbReference>
<dbReference type="PANTHER" id="PTHR10281:SF76">
    <property type="entry name" value="CALCUTTA CUP-RELATED"/>
    <property type="match status" value="1"/>
</dbReference>
<keyword evidence="6" id="KW-1185">Reference proteome</keyword>
<proteinExistence type="inferred from homology"/>
<keyword evidence="3" id="KW-0472">Membrane</keyword>
<feature type="region of interest" description="Disordered" evidence="2">
    <location>
        <begin position="1"/>
        <end position="45"/>
    </location>
</feature>
<dbReference type="Gene3D" id="3.10.120.10">
    <property type="entry name" value="Cytochrome b5-like heme/steroid binding domain"/>
    <property type="match status" value="1"/>
</dbReference>
<dbReference type="PANTHER" id="PTHR10281">
    <property type="entry name" value="MEMBRANE-ASSOCIATED PROGESTERONE RECEPTOR COMPONENT-RELATED"/>
    <property type="match status" value="1"/>
</dbReference>
<comment type="similarity">
    <text evidence="1">Belongs to the cytochrome b5 family. MAPR subfamily.</text>
</comment>
<keyword evidence="3" id="KW-0812">Transmembrane</keyword>
<dbReference type="EMBL" id="JAULSV010000007">
    <property type="protein sequence ID" value="KAK0639152.1"/>
    <property type="molecule type" value="Genomic_DNA"/>
</dbReference>
<sequence>MADSESSVRRRKPETSSPKTKKASAVTEPEPVDSEEEIVQKKPVAPKKRIEEEDAYSPYVDVLRVLTFLFLASCALSYLISSGETFFWGMKNPPNYLKADWWKTKLRGPLYLTPEELSAYDGTDPTKPIYLAINGTIYDVSVNPRTYGPGGSYQYFAGADASRSYVTGCFAEDRTADMRGVEEMFLPLDDPSIDRHWSKAELAALKAKELEEAKQKVFDGLEHWVKFFANSQKYNFVGYVKRPEGWPGTEPVRPLCDVAQKQRMKRKIPGQEG</sequence>
<accession>A0AA39XS04</accession>
<comment type="caution">
    <text evidence="5">The sequence shown here is derived from an EMBL/GenBank/DDBJ whole genome shotgun (WGS) entry which is preliminary data.</text>
</comment>
<evidence type="ECO:0000256" key="2">
    <source>
        <dbReference type="SAM" id="MobiDB-lite"/>
    </source>
</evidence>
<protein>
    <recommendedName>
        <fullName evidence="4">Cytochrome b5 heme-binding domain-containing protein</fullName>
    </recommendedName>
</protein>
<feature type="transmembrane region" description="Helical" evidence="3">
    <location>
        <begin position="62"/>
        <end position="81"/>
    </location>
</feature>
<dbReference type="SUPFAM" id="SSF55856">
    <property type="entry name" value="Cytochrome b5-like heme/steroid binding domain"/>
    <property type="match status" value="1"/>
</dbReference>
<reference evidence="5" key="1">
    <citation type="submission" date="2023-06" db="EMBL/GenBank/DDBJ databases">
        <title>Genome-scale phylogeny and comparative genomics of the fungal order Sordariales.</title>
        <authorList>
            <consortium name="Lawrence Berkeley National Laboratory"/>
            <person name="Hensen N."/>
            <person name="Bonometti L."/>
            <person name="Westerberg I."/>
            <person name="Brannstrom I.O."/>
            <person name="Guillou S."/>
            <person name="Cros-Aarteil S."/>
            <person name="Calhoun S."/>
            <person name="Haridas S."/>
            <person name="Kuo A."/>
            <person name="Mondo S."/>
            <person name="Pangilinan J."/>
            <person name="Riley R."/>
            <person name="Labutti K."/>
            <person name="Andreopoulos B."/>
            <person name="Lipzen A."/>
            <person name="Chen C."/>
            <person name="Yanf M."/>
            <person name="Daum C."/>
            <person name="Ng V."/>
            <person name="Clum A."/>
            <person name="Steindorff A."/>
            <person name="Ohm R."/>
            <person name="Martin F."/>
            <person name="Silar P."/>
            <person name="Natvig D."/>
            <person name="Lalanne C."/>
            <person name="Gautier V."/>
            <person name="Ament-Velasquez S.L."/>
            <person name="Kruys A."/>
            <person name="Hutchinson M.I."/>
            <person name="Powell A.J."/>
            <person name="Barry K."/>
            <person name="Miller A.N."/>
            <person name="Grigoriev I.V."/>
            <person name="Debuchy R."/>
            <person name="Gladieux P."/>
            <person name="Thoren M.H."/>
            <person name="Johannesson H."/>
        </authorList>
    </citation>
    <scope>NUCLEOTIDE SEQUENCE</scope>
    <source>
        <strain evidence="5">SMH2532-1</strain>
    </source>
</reference>
<feature type="domain" description="Cytochrome b5 heme-binding" evidence="4">
    <location>
        <begin position="112"/>
        <end position="194"/>
    </location>
</feature>
<organism evidence="5 6">
    <name type="scientific">Cercophora newfieldiana</name>
    <dbReference type="NCBI Taxonomy" id="92897"/>
    <lineage>
        <taxon>Eukaryota</taxon>
        <taxon>Fungi</taxon>
        <taxon>Dikarya</taxon>
        <taxon>Ascomycota</taxon>
        <taxon>Pezizomycotina</taxon>
        <taxon>Sordariomycetes</taxon>
        <taxon>Sordariomycetidae</taxon>
        <taxon>Sordariales</taxon>
        <taxon>Lasiosphaeriaceae</taxon>
        <taxon>Cercophora</taxon>
    </lineage>
</organism>
<dbReference type="GO" id="GO:0016020">
    <property type="term" value="C:membrane"/>
    <property type="evidence" value="ECO:0007669"/>
    <property type="project" value="TreeGrafter"/>
</dbReference>
<dbReference type="InterPro" id="IPR001199">
    <property type="entry name" value="Cyt_B5-like_heme/steroid-bd"/>
</dbReference>
<keyword evidence="3" id="KW-1133">Transmembrane helix</keyword>